<proteinExistence type="predicted"/>
<reference evidence="1" key="1">
    <citation type="submission" date="2023-04" db="EMBL/GenBank/DDBJ databases">
        <title>A chromosome-level genome assembly of the parasitoid wasp Eretmocerus hayati.</title>
        <authorList>
            <person name="Zhong Y."/>
            <person name="Liu S."/>
            <person name="Liu Y."/>
        </authorList>
    </citation>
    <scope>NUCLEOTIDE SEQUENCE</scope>
    <source>
        <strain evidence="1">ZJU_SS_LIU_2023</strain>
    </source>
</reference>
<protein>
    <submittedName>
        <fullName evidence="1">Uncharacterized protein</fullName>
    </submittedName>
</protein>
<evidence type="ECO:0000313" key="1">
    <source>
        <dbReference type="EMBL" id="KAJ8665202.1"/>
    </source>
</evidence>
<gene>
    <name evidence="1" type="ORF">QAD02_006864</name>
</gene>
<evidence type="ECO:0000313" key="2">
    <source>
        <dbReference type="Proteomes" id="UP001239111"/>
    </source>
</evidence>
<name>A0ACC2N4E8_9HYME</name>
<keyword evidence="2" id="KW-1185">Reference proteome</keyword>
<sequence length="337" mass="39332">MDYRNQLEYHLIVSSIMLKCHSMKDLKPTLKSVDQFNEFRKVGHELYKKEKLCSEKLTAIHETQSSKKCLKDQIFQSNGFKSIYASNSNLSVHLLRECALQTARMLMILSKFTSFFGENPLIRSYEEILQNESIMSIGLVFMKLRKKSYTNTFVYCGNSQSLVACSSHISSFISHSCNPNTKLCITDDQTLVLCSLQPIEENTQLSLSYHYAFYEEEKLARNDWMQDRTDPMCECEACRQTWPTLTQMYELPKVNPLIYAKRYLQEESDLFDEFDTLVRPIIQRDRHVRYDQATVKRLAKALMKAMESLHQPSVVISELMFCLSLTFEKLYGPSLRR</sequence>
<organism evidence="1 2">
    <name type="scientific">Eretmocerus hayati</name>
    <dbReference type="NCBI Taxonomy" id="131215"/>
    <lineage>
        <taxon>Eukaryota</taxon>
        <taxon>Metazoa</taxon>
        <taxon>Ecdysozoa</taxon>
        <taxon>Arthropoda</taxon>
        <taxon>Hexapoda</taxon>
        <taxon>Insecta</taxon>
        <taxon>Pterygota</taxon>
        <taxon>Neoptera</taxon>
        <taxon>Endopterygota</taxon>
        <taxon>Hymenoptera</taxon>
        <taxon>Apocrita</taxon>
        <taxon>Proctotrupomorpha</taxon>
        <taxon>Chalcidoidea</taxon>
        <taxon>Aphelinidae</taxon>
        <taxon>Aphelininae</taxon>
        <taxon>Eretmocerus</taxon>
    </lineage>
</organism>
<dbReference type="EMBL" id="CM056744">
    <property type="protein sequence ID" value="KAJ8665202.1"/>
    <property type="molecule type" value="Genomic_DNA"/>
</dbReference>
<accession>A0ACC2N4E8</accession>
<dbReference type="Proteomes" id="UP001239111">
    <property type="component" value="Chromosome 4"/>
</dbReference>
<comment type="caution">
    <text evidence="1">The sequence shown here is derived from an EMBL/GenBank/DDBJ whole genome shotgun (WGS) entry which is preliminary data.</text>
</comment>